<accession>A0A4R2RYF4</accession>
<evidence type="ECO:0000313" key="1">
    <source>
        <dbReference type="EMBL" id="TCP69727.1"/>
    </source>
</evidence>
<comment type="caution">
    <text evidence="1">The sequence shown here is derived from an EMBL/GenBank/DDBJ whole genome shotgun (WGS) entry which is preliminary data.</text>
</comment>
<gene>
    <name evidence="1" type="ORF">EDD57_10642</name>
</gene>
<dbReference type="AlphaFoldDB" id="A0A4R2RYF4"/>
<proteinExistence type="predicted"/>
<dbReference type="Proteomes" id="UP000294746">
    <property type="component" value="Unassembled WGS sequence"/>
</dbReference>
<name>A0A4R2RYF4_9BACL</name>
<organism evidence="1 2">
    <name type="scientific">Baia soyae</name>
    <dbReference type="NCBI Taxonomy" id="1544746"/>
    <lineage>
        <taxon>Bacteria</taxon>
        <taxon>Bacillati</taxon>
        <taxon>Bacillota</taxon>
        <taxon>Bacilli</taxon>
        <taxon>Bacillales</taxon>
        <taxon>Thermoactinomycetaceae</taxon>
        <taxon>Baia</taxon>
    </lineage>
</organism>
<evidence type="ECO:0000313" key="2">
    <source>
        <dbReference type="Proteomes" id="UP000294746"/>
    </source>
</evidence>
<dbReference type="EMBL" id="SLXV01000006">
    <property type="protein sequence ID" value="TCP69727.1"/>
    <property type="molecule type" value="Genomic_DNA"/>
</dbReference>
<dbReference type="OrthoDB" id="80147at2"/>
<reference evidence="1 2" key="1">
    <citation type="submission" date="2019-03" db="EMBL/GenBank/DDBJ databases">
        <title>Genomic Encyclopedia of Type Strains, Phase IV (KMG-IV): sequencing the most valuable type-strain genomes for metagenomic binning, comparative biology and taxonomic classification.</title>
        <authorList>
            <person name="Goeker M."/>
        </authorList>
    </citation>
    <scope>NUCLEOTIDE SEQUENCE [LARGE SCALE GENOMIC DNA]</scope>
    <source>
        <strain evidence="1 2">DSM 46831</strain>
    </source>
</reference>
<sequence>MKYKDLLGIKEYIEFNGLTEFETNTLSMYFSRHKASEIPEDFISVHTFASNDYPGPFLHYGFICLNHIINSR</sequence>
<keyword evidence="2" id="KW-1185">Reference proteome</keyword>
<protein>
    <submittedName>
        <fullName evidence="1">Uncharacterized protein</fullName>
    </submittedName>
</protein>